<comment type="caution">
    <text evidence="2">The sequence shown here is derived from an EMBL/GenBank/DDBJ whole genome shotgun (WGS) entry which is preliminary data.</text>
</comment>
<dbReference type="AlphaFoldDB" id="A0A3D3R682"/>
<dbReference type="InterPro" id="IPR011453">
    <property type="entry name" value="DUF1559"/>
</dbReference>
<organism evidence="2 3">
    <name type="scientific">Gimesia maris</name>
    <dbReference type="NCBI Taxonomy" id="122"/>
    <lineage>
        <taxon>Bacteria</taxon>
        <taxon>Pseudomonadati</taxon>
        <taxon>Planctomycetota</taxon>
        <taxon>Planctomycetia</taxon>
        <taxon>Planctomycetales</taxon>
        <taxon>Planctomycetaceae</taxon>
        <taxon>Gimesia</taxon>
    </lineage>
</organism>
<protein>
    <submittedName>
        <fullName evidence="2">Prepilin-type cleavage/methylation domain-containing protein</fullName>
    </submittedName>
</protein>
<evidence type="ECO:0000313" key="2">
    <source>
        <dbReference type="EMBL" id="HCO23140.1"/>
    </source>
</evidence>
<evidence type="ECO:0000259" key="1">
    <source>
        <dbReference type="Pfam" id="PF07596"/>
    </source>
</evidence>
<evidence type="ECO:0000313" key="3">
    <source>
        <dbReference type="Proteomes" id="UP000263642"/>
    </source>
</evidence>
<name>A0A3D3R682_9PLAN</name>
<proteinExistence type="predicted"/>
<reference evidence="2 3" key="1">
    <citation type="journal article" date="2018" name="Nat. Biotechnol.">
        <title>A standardized bacterial taxonomy based on genome phylogeny substantially revises the tree of life.</title>
        <authorList>
            <person name="Parks D.H."/>
            <person name="Chuvochina M."/>
            <person name="Waite D.W."/>
            <person name="Rinke C."/>
            <person name="Skarshewski A."/>
            <person name="Chaumeil P.A."/>
            <person name="Hugenholtz P."/>
        </authorList>
    </citation>
    <scope>NUCLEOTIDE SEQUENCE [LARGE SCALE GENOMIC DNA]</scope>
    <source>
        <strain evidence="2">UBA9375</strain>
    </source>
</reference>
<gene>
    <name evidence="2" type="ORF">DIT97_08800</name>
</gene>
<sequence>MYMKSQITNTILKQRHGFSKIELLVVLFVIALLIALILPARERAQGVAKKLSCLNNMRNIGLATIKFSSEADYELPLLVDPNQQISTEDDPNANAGYDDLTWCTTILPFLDNVGFRQRWDATAKLAAEPNTNTAAIEQLAGMNSIRFPVFSCPDDESATDRGALSYVVNIGYVTANYNKTGVHYDASTGVGHHPAGDGGLDGDPATMDDIPVKFASGVFWRPYTSRMSLDFISQGDGLTQTLMLSENLQAGNWADQDTGSLGFGIDMQAVYPNGGTSLKLPAGFDLTNATTSTSSRIGVNLNAKQGTAWRPSSNHPGGAVNVIFCDGSGKSLSPEIDPAIYARLLTPAGQRYEQAELAEGDF</sequence>
<dbReference type="PANTHER" id="PTHR30093">
    <property type="entry name" value="GENERAL SECRETION PATHWAY PROTEIN G"/>
    <property type="match status" value="1"/>
</dbReference>
<feature type="domain" description="DUF1559" evidence="1">
    <location>
        <begin position="47"/>
        <end position="338"/>
    </location>
</feature>
<accession>A0A3D3R682</accession>
<dbReference type="InterPro" id="IPR045584">
    <property type="entry name" value="Pilin-like"/>
</dbReference>
<dbReference type="Pfam" id="PF07596">
    <property type="entry name" value="SBP_bac_10"/>
    <property type="match status" value="1"/>
</dbReference>
<dbReference type="SUPFAM" id="SSF54523">
    <property type="entry name" value="Pili subunits"/>
    <property type="match status" value="1"/>
</dbReference>
<dbReference type="EMBL" id="DQAY01000053">
    <property type="protein sequence ID" value="HCO23140.1"/>
    <property type="molecule type" value="Genomic_DNA"/>
</dbReference>
<dbReference type="Proteomes" id="UP000263642">
    <property type="component" value="Unassembled WGS sequence"/>
</dbReference>
<dbReference type="PANTHER" id="PTHR30093:SF2">
    <property type="entry name" value="TYPE II SECRETION SYSTEM PROTEIN H"/>
    <property type="match status" value="1"/>
</dbReference>